<evidence type="ECO:0000313" key="2">
    <source>
        <dbReference type="Proteomes" id="UP001060104"/>
    </source>
</evidence>
<gene>
    <name evidence="1" type="ORF">NXY30_29360</name>
</gene>
<name>A0ABY5TKF3_9BACE</name>
<accession>A0ABY5TKF3</accession>
<dbReference type="EMBL" id="CP103143">
    <property type="protein sequence ID" value="UVQ77610.1"/>
    <property type="molecule type" value="Genomic_DNA"/>
</dbReference>
<geneLocation type="plasmid" evidence="1 2">
    <name>unnamed2</name>
</geneLocation>
<evidence type="ECO:0000313" key="1">
    <source>
        <dbReference type="EMBL" id="UVQ77610.1"/>
    </source>
</evidence>
<dbReference type="RefSeq" id="WP_138273586.1">
    <property type="nucleotide sequence ID" value="NZ_CP103143.1"/>
</dbReference>
<evidence type="ECO:0008006" key="3">
    <source>
        <dbReference type="Google" id="ProtNLM"/>
    </source>
</evidence>
<reference evidence="1" key="1">
    <citation type="submission" date="2022-08" db="EMBL/GenBank/DDBJ databases">
        <title>Genome Sequencing of Bacteroides fragilis Group Isolates with Nanopore Technology.</title>
        <authorList>
            <person name="Tisza M.J."/>
            <person name="Smith D."/>
            <person name="Dekker J.P."/>
        </authorList>
    </citation>
    <scope>NUCLEOTIDE SEQUENCE</scope>
    <source>
        <strain evidence="1">BFG-527</strain>
        <plasmid evidence="1">unnamed2</plasmid>
    </source>
</reference>
<keyword evidence="2" id="KW-1185">Reference proteome</keyword>
<keyword evidence="1" id="KW-0614">Plasmid</keyword>
<protein>
    <recommendedName>
        <fullName evidence="3">CopG family transcriptional regulator</fullName>
    </recommendedName>
</protein>
<dbReference type="Proteomes" id="UP001060104">
    <property type="component" value="Plasmid unnamed2"/>
</dbReference>
<proteinExistence type="predicted"/>
<sequence>MEKDKDKKMTLGIGSLTNLVKEIREDVPKNPITINENTNCEEWTHFCTTLDKYGKGSAKAVVYIPQELKNELENLRNIMGGKPNLSSIVSAVIDTFIERNLPIIKDLSKENKSRF</sequence>
<organism evidence="1 2">
    <name type="scientific">Bacteroides faecis</name>
    <dbReference type="NCBI Taxonomy" id="674529"/>
    <lineage>
        <taxon>Bacteria</taxon>
        <taxon>Pseudomonadati</taxon>
        <taxon>Bacteroidota</taxon>
        <taxon>Bacteroidia</taxon>
        <taxon>Bacteroidales</taxon>
        <taxon>Bacteroidaceae</taxon>
        <taxon>Bacteroides</taxon>
    </lineage>
</organism>